<dbReference type="GO" id="GO:0003688">
    <property type="term" value="F:DNA replication origin binding"/>
    <property type="evidence" value="ECO:0007669"/>
    <property type="project" value="TreeGrafter"/>
</dbReference>
<evidence type="ECO:0000313" key="5">
    <source>
        <dbReference type="Proteomes" id="UP001217754"/>
    </source>
</evidence>
<dbReference type="Gene3D" id="2.40.50.140">
    <property type="entry name" value="Nucleic acid-binding proteins"/>
    <property type="match status" value="1"/>
</dbReference>
<feature type="domain" description="Zinc finger Mcm10/DnaG-type" evidence="3">
    <location>
        <begin position="325"/>
        <end position="365"/>
    </location>
</feature>
<evidence type="ECO:0000256" key="1">
    <source>
        <dbReference type="ARBA" id="ARBA00009679"/>
    </source>
</evidence>
<feature type="region of interest" description="Disordered" evidence="2">
    <location>
        <begin position="35"/>
        <end position="87"/>
    </location>
</feature>
<dbReference type="GO" id="GO:0003697">
    <property type="term" value="F:single-stranded DNA binding"/>
    <property type="evidence" value="ECO:0007669"/>
    <property type="project" value="InterPro"/>
</dbReference>
<dbReference type="GO" id="GO:0006270">
    <property type="term" value="P:DNA replication initiation"/>
    <property type="evidence" value="ECO:0007669"/>
    <property type="project" value="InterPro"/>
</dbReference>
<dbReference type="InterPro" id="IPR012340">
    <property type="entry name" value="NA-bd_OB-fold"/>
</dbReference>
<gene>
    <name evidence="4" type="ORF">MJAP1_004138</name>
</gene>
<dbReference type="GO" id="GO:0043596">
    <property type="term" value="C:nuclear replication fork"/>
    <property type="evidence" value="ECO:0007669"/>
    <property type="project" value="TreeGrafter"/>
</dbReference>
<organism evidence="4 5">
    <name type="scientific">Malassezia japonica</name>
    <dbReference type="NCBI Taxonomy" id="223818"/>
    <lineage>
        <taxon>Eukaryota</taxon>
        <taxon>Fungi</taxon>
        <taxon>Dikarya</taxon>
        <taxon>Basidiomycota</taxon>
        <taxon>Ustilaginomycotina</taxon>
        <taxon>Malasseziomycetes</taxon>
        <taxon>Malasseziales</taxon>
        <taxon>Malasseziaceae</taxon>
        <taxon>Malassezia</taxon>
    </lineage>
</organism>
<dbReference type="PANTHER" id="PTHR13454">
    <property type="entry name" value="PROTEIN MCM10 HOMOLOG"/>
    <property type="match status" value="1"/>
</dbReference>
<sequence>MSVPGREAIQEAAARGVEELKATCEVSMRHARRRAERMQEAQTSSLVSCASRVQEREDEHRTRREAKEELRASRSSSFGSRARTDMRNERLELVEDLERGPRPFEPRADDPDVQRYEPNARIALRTRLVPNAQISEYLDCRYVVTPSMLYSLASRTGTSGSEYERKAGEAMDGDVEVPLYGDWVLFAVMGEKGQLKYTAATIDQDEEKKTQNDELTPFERSNPSLPARKYFGCKLLDLSTEIVEAHRHLPGHCMLNMMLFESKSQAGSKYSGGNGGAFEKLWKERDGMLLAILNPRIMKRRKNAKGPANELTITPRSADSILVIGQADAYAQCKSIKKDGSRCKAFVIRGKDNGVCDYHLEQAVAGRLRSRMEFASGTSSVLGQPTGRIDFQRQEKSRRARPSSTVGISGLDVGSSTMNQTYTAPGSNLSLSSSDPRSVGYDVEARYGRGRAEREQRKRKQDKLEERVSNLQASQVSRPVVADEPAPSSTVHASDDVEAKFFSEVDQNSLAAKTLRIAQATLRGDPKPRRGKQHAESSESSAPSSSTSRLLARHEAKASSLPEAKLKTKRFRSNVLDRPGSAGQQARAAQAEEDGFVII</sequence>
<dbReference type="Pfam" id="PF09329">
    <property type="entry name" value="zf-primase"/>
    <property type="match status" value="1"/>
</dbReference>
<dbReference type="GeneID" id="85227789"/>
<feature type="compositionally biased region" description="Polar residues" evidence="2">
    <location>
        <begin position="414"/>
        <end position="426"/>
    </location>
</feature>
<proteinExistence type="inferred from homology"/>
<feature type="region of interest" description="Disordered" evidence="2">
    <location>
        <begin position="376"/>
        <end position="493"/>
    </location>
</feature>
<dbReference type="InterPro" id="IPR015408">
    <property type="entry name" value="Znf_Mcm10/DnaG"/>
</dbReference>
<dbReference type="RefSeq" id="XP_060124040.1">
    <property type="nucleotide sequence ID" value="XM_060268057.1"/>
</dbReference>
<reference evidence="4" key="1">
    <citation type="submission" date="2023-03" db="EMBL/GenBank/DDBJ databases">
        <title>Mating type loci evolution in Malassezia.</title>
        <authorList>
            <person name="Coelho M.A."/>
        </authorList>
    </citation>
    <scope>NUCLEOTIDE SEQUENCE</scope>
    <source>
        <strain evidence="4">CBS 9431</strain>
    </source>
</reference>
<dbReference type="PANTHER" id="PTHR13454:SF11">
    <property type="entry name" value="PROTEIN MCM10 HOMOLOG"/>
    <property type="match status" value="1"/>
</dbReference>
<feature type="compositionally biased region" description="Basic and acidic residues" evidence="2">
    <location>
        <begin position="53"/>
        <end position="72"/>
    </location>
</feature>
<accession>A0AAF0JC48</accession>
<feature type="compositionally biased region" description="Low complexity" evidence="2">
    <location>
        <begin position="538"/>
        <end position="548"/>
    </location>
</feature>
<evidence type="ECO:0000256" key="2">
    <source>
        <dbReference type="SAM" id="MobiDB-lite"/>
    </source>
</evidence>
<dbReference type="Proteomes" id="UP001217754">
    <property type="component" value="Chromosome 9"/>
</dbReference>
<evidence type="ECO:0000259" key="3">
    <source>
        <dbReference type="Pfam" id="PF09329"/>
    </source>
</evidence>
<feature type="compositionally biased region" description="Basic and acidic residues" evidence="2">
    <location>
        <begin position="443"/>
        <end position="468"/>
    </location>
</feature>
<protein>
    <recommendedName>
        <fullName evidence="3">Zinc finger Mcm10/DnaG-type domain-containing protein</fullName>
    </recommendedName>
</protein>
<feature type="compositionally biased region" description="Basic and acidic residues" evidence="2">
    <location>
        <begin position="524"/>
        <end position="537"/>
    </location>
</feature>
<dbReference type="AlphaFoldDB" id="A0AAF0JC48"/>
<dbReference type="EMBL" id="CP119966">
    <property type="protein sequence ID" value="WFD41143.1"/>
    <property type="molecule type" value="Genomic_DNA"/>
</dbReference>
<feature type="region of interest" description="Disordered" evidence="2">
    <location>
        <begin position="520"/>
        <end position="595"/>
    </location>
</feature>
<evidence type="ECO:0000313" key="4">
    <source>
        <dbReference type="EMBL" id="WFD41143.1"/>
    </source>
</evidence>
<keyword evidence="5" id="KW-1185">Reference proteome</keyword>
<dbReference type="InterPro" id="IPR040184">
    <property type="entry name" value="Mcm10"/>
</dbReference>
<comment type="similarity">
    <text evidence="1">Belongs to the MCM10 family.</text>
</comment>
<name>A0AAF0JC48_9BASI</name>